<dbReference type="InterPro" id="IPR016152">
    <property type="entry name" value="PTrfase/Anion_transptr"/>
</dbReference>
<name>A0A1H6VDF9_9FIRM</name>
<dbReference type="InterPro" id="IPR036095">
    <property type="entry name" value="PTS_EIIB-like_sf"/>
</dbReference>
<feature type="domain" description="PTS EIIA type-2" evidence="5">
    <location>
        <begin position="517"/>
        <end position="660"/>
    </location>
</feature>
<sequence>MKVLETAFYDTPLTVEKIAGLLNTSPRTVRYDLDSLEGEFKKRKWKLYRKAHRGVWIELAAESEKIVGELTNDAYIYSKEERYNSIIVNLLDGEDSISIDSLANKLKVSRNTLLMDLREVRRILQNRKIEYYSKRGLGIWAEGDEQSVRDMLIHIFAKRLHDFKNFPVREDTDEISALFKEYSINLPVKDIAEFFLALMRKNKIMDNDTSMNRMICALLVQFKRLQQACGIEDRGKVEFVSDEGMALRQLSQEIASHMKSYHMGFQDSKEISFIMRELLHSKIYLFPTNKKQKIWKKDANIASMDLAKNFIEYVQMWLGDIYMDDDELIYGLALHLQPAVERARAGIELTNPLLSQIRRQYSDLFDIALKAAEKLSRKMNIKLSDDEIGYLTIHLGAAIERRKIRHVKKLEVLLVCGNGIGTANLLAMTLGNNMSYIHIKKIISLYELESWDLFDIDIVISTISLNLKDKAVLRVSPILTDVEIPIIENQIQYFYNKKFAPEKLESPVQIQRPGLAAVLNLDVIQLDAVAVDWEDAIRQSGRLLAANGAIEERYIDCMIRCVREIGPYTVVGPGIAMPHSRCEDGVKKVGVSFLRLVSPVCFGNTVNDPVDLIFAFSTVDEKAHLKIMEDLWEIFTDKNALEYLRKCKTKEAVISFIQQR</sequence>
<dbReference type="PANTHER" id="PTHR30185">
    <property type="entry name" value="CRYPTIC BETA-GLUCOSIDE BGL OPERON ANTITERMINATOR"/>
    <property type="match status" value="1"/>
</dbReference>
<dbReference type="PANTHER" id="PTHR30185:SF18">
    <property type="entry name" value="TRANSCRIPTIONAL REGULATOR MTLR"/>
    <property type="match status" value="1"/>
</dbReference>
<dbReference type="Gene3D" id="3.40.930.10">
    <property type="entry name" value="Mannitol-specific EII, Chain A"/>
    <property type="match status" value="1"/>
</dbReference>
<dbReference type="SUPFAM" id="SSF55804">
    <property type="entry name" value="Phoshotransferase/anion transport protein"/>
    <property type="match status" value="1"/>
</dbReference>
<keyword evidence="4" id="KW-0804">Transcription</keyword>
<dbReference type="InterPro" id="IPR036634">
    <property type="entry name" value="PRD_sf"/>
</dbReference>
<evidence type="ECO:0000313" key="8">
    <source>
        <dbReference type="EMBL" id="SEI98322.1"/>
    </source>
</evidence>
<dbReference type="GO" id="GO:0008982">
    <property type="term" value="F:protein-N(PI)-phosphohistidine-sugar phosphotransferase activity"/>
    <property type="evidence" value="ECO:0007669"/>
    <property type="project" value="InterPro"/>
</dbReference>
<dbReference type="SUPFAM" id="SSF63520">
    <property type="entry name" value="PTS-regulatory domain, PRD"/>
    <property type="match status" value="1"/>
</dbReference>
<dbReference type="InterPro" id="IPR002178">
    <property type="entry name" value="PTS_EIIA_type-2_dom"/>
</dbReference>
<dbReference type="PROSITE" id="PS51099">
    <property type="entry name" value="PTS_EIIB_TYPE_2"/>
    <property type="match status" value="1"/>
</dbReference>
<dbReference type="Pfam" id="PF00359">
    <property type="entry name" value="PTS_EIIA_2"/>
    <property type="match status" value="1"/>
</dbReference>
<dbReference type="PROSITE" id="PS51372">
    <property type="entry name" value="PRD_2"/>
    <property type="match status" value="1"/>
</dbReference>
<feature type="domain" description="PTS EIIB type-2" evidence="6">
    <location>
        <begin position="410"/>
        <end position="499"/>
    </location>
</feature>
<evidence type="ECO:0000259" key="7">
    <source>
        <dbReference type="PROSITE" id="PS51372"/>
    </source>
</evidence>
<dbReference type="STRING" id="84035.SAMN05660742_102165"/>
<dbReference type="EMBL" id="FNZK01000002">
    <property type="protein sequence ID" value="SEI98322.1"/>
    <property type="molecule type" value="Genomic_DNA"/>
</dbReference>
<dbReference type="Gene3D" id="3.40.50.2300">
    <property type="match status" value="1"/>
</dbReference>
<dbReference type="CDD" id="cd00211">
    <property type="entry name" value="PTS_IIA_fru"/>
    <property type="match status" value="1"/>
</dbReference>
<dbReference type="InterPro" id="IPR036388">
    <property type="entry name" value="WH-like_DNA-bd_sf"/>
</dbReference>
<reference evidence="9" key="1">
    <citation type="submission" date="2016-10" db="EMBL/GenBank/DDBJ databases">
        <authorList>
            <person name="Varghese N."/>
            <person name="Submissions S."/>
        </authorList>
    </citation>
    <scope>NUCLEOTIDE SEQUENCE [LARGE SCALE GENOMIC DNA]</scope>
    <source>
        <strain evidence="9">DSM 2179</strain>
    </source>
</reference>
<proteinExistence type="predicted"/>
<evidence type="ECO:0000256" key="4">
    <source>
        <dbReference type="ARBA" id="ARBA00023163"/>
    </source>
</evidence>
<dbReference type="InterPro" id="IPR011608">
    <property type="entry name" value="PRD"/>
</dbReference>
<dbReference type="CDD" id="cd05568">
    <property type="entry name" value="PTS_IIB_bgl_like"/>
    <property type="match status" value="1"/>
</dbReference>
<dbReference type="InterPro" id="IPR050661">
    <property type="entry name" value="BglG_antiterminators"/>
</dbReference>
<dbReference type="AlphaFoldDB" id="A0A1H6VDF9"/>
<evidence type="ECO:0000259" key="6">
    <source>
        <dbReference type="PROSITE" id="PS51099"/>
    </source>
</evidence>
<dbReference type="Gene3D" id="1.10.10.10">
    <property type="entry name" value="Winged helix-like DNA-binding domain superfamily/Winged helix DNA-binding domain"/>
    <property type="match status" value="1"/>
</dbReference>
<evidence type="ECO:0000256" key="3">
    <source>
        <dbReference type="ARBA" id="ARBA00023015"/>
    </source>
</evidence>
<keyword evidence="3" id="KW-0805">Transcription regulation</keyword>
<keyword evidence="1" id="KW-0808">Transferase</keyword>
<evidence type="ECO:0000259" key="5">
    <source>
        <dbReference type="PROSITE" id="PS51094"/>
    </source>
</evidence>
<dbReference type="InterPro" id="IPR013011">
    <property type="entry name" value="PTS_EIIB_2"/>
</dbReference>
<dbReference type="GO" id="GO:0006355">
    <property type="term" value="P:regulation of DNA-templated transcription"/>
    <property type="evidence" value="ECO:0007669"/>
    <property type="project" value="InterPro"/>
</dbReference>
<feature type="domain" description="PRD" evidence="7">
    <location>
        <begin position="298"/>
        <end position="405"/>
    </location>
</feature>
<protein>
    <submittedName>
        <fullName evidence="8">Transcriptional antiterminator</fullName>
    </submittedName>
</protein>
<dbReference type="GO" id="GO:0009401">
    <property type="term" value="P:phosphoenolpyruvate-dependent sugar phosphotransferase system"/>
    <property type="evidence" value="ECO:0007669"/>
    <property type="project" value="InterPro"/>
</dbReference>
<gene>
    <name evidence="8" type="ORF">SAMN05660742_102165</name>
</gene>
<evidence type="ECO:0000256" key="2">
    <source>
        <dbReference type="ARBA" id="ARBA00022737"/>
    </source>
</evidence>
<dbReference type="PROSITE" id="PS51094">
    <property type="entry name" value="PTS_EIIA_TYPE_2"/>
    <property type="match status" value="1"/>
</dbReference>
<keyword evidence="9" id="KW-1185">Reference proteome</keyword>
<dbReference type="SUPFAM" id="SSF52794">
    <property type="entry name" value="PTS system IIB component-like"/>
    <property type="match status" value="1"/>
</dbReference>
<keyword evidence="2" id="KW-0677">Repeat</keyword>
<evidence type="ECO:0000256" key="1">
    <source>
        <dbReference type="ARBA" id="ARBA00022679"/>
    </source>
</evidence>
<dbReference type="Gene3D" id="1.10.1790.10">
    <property type="entry name" value="PRD domain"/>
    <property type="match status" value="1"/>
</dbReference>
<accession>A0A1H6VDF9</accession>
<organism evidence="8 9">
    <name type="scientific">Propionispira arboris</name>
    <dbReference type="NCBI Taxonomy" id="84035"/>
    <lineage>
        <taxon>Bacteria</taxon>
        <taxon>Bacillati</taxon>
        <taxon>Bacillota</taxon>
        <taxon>Negativicutes</taxon>
        <taxon>Selenomonadales</taxon>
        <taxon>Selenomonadaceae</taxon>
        <taxon>Propionispira</taxon>
    </lineage>
</organism>
<dbReference type="Pfam" id="PF00874">
    <property type="entry name" value="PRD"/>
    <property type="match status" value="1"/>
</dbReference>
<dbReference type="Proteomes" id="UP000199662">
    <property type="component" value="Unassembled WGS sequence"/>
</dbReference>
<evidence type="ECO:0000313" key="9">
    <source>
        <dbReference type="Proteomes" id="UP000199662"/>
    </source>
</evidence>